<evidence type="ECO:0000313" key="4">
    <source>
        <dbReference type="EMBL" id="MBC6490163.1"/>
    </source>
</evidence>
<dbReference type="EMBL" id="MBUA01000001">
    <property type="protein sequence ID" value="MBC6490163.1"/>
    <property type="molecule type" value="Genomic_DNA"/>
</dbReference>
<keyword evidence="2" id="KW-0012">Acyltransferase</keyword>
<dbReference type="PROSITE" id="PS51186">
    <property type="entry name" value="GNAT"/>
    <property type="match status" value="1"/>
</dbReference>
<dbReference type="SUPFAM" id="SSF55729">
    <property type="entry name" value="Acyl-CoA N-acyltransferases (Nat)"/>
    <property type="match status" value="1"/>
</dbReference>
<reference evidence="4 5" key="1">
    <citation type="submission" date="2016-07" db="EMBL/GenBank/DDBJ databases">
        <title>Genome analysis of Flavihumibacter stibioxidans YS-17.</title>
        <authorList>
            <person name="Shi K."/>
            <person name="Han Y."/>
            <person name="Wang G."/>
        </authorList>
    </citation>
    <scope>NUCLEOTIDE SEQUENCE [LARGE SCALE GENOMIC DNA]</scope>
    <source>
        <strain evidence="4 5">YS-17</strain>
    </source>
</reference>
<dbReference type="Gene3D" id="3.40.630.30">
    <property type="match status" value="1"/>
</dbReference>
<sequence length="162" mass="18276">MSTQPDNNIRLTTDRKHMEVCARMMASTDPWITLGISYEQCLSALEGPCKELYILQMDEEIAGFVILQVCGSFRGYIQTLCIDQRFRGRGLGSTLLQFCEARILKISPNIFICVSSFNKGALKLYLEFGFKQVGELENFIKDGYTELLLRKTVGPINGYNPG</sequence>
<evidence type="ECO:0000256" key="1">
    <source>
        <dbReference type="ARBA" id="ARBA00022679"/>
    </source>
</evidence>
<evidence type="ECO:0000259" key="3">
    <source>
        <dbReference type="PROSITE" id="PS51186"/>
    </source>
</evidence>
<keyword evidence="5" id="KW-1185">Reference proteome</keyword>
<dbReference type="InterPro" id="IPR016181">
    <property type="entry name" value="Acyl_CoA_acyltransferase"/>
</dbReference>
<keyword evidence="1" id="KW-0808">Transferase</keyword>
<dbReference type="InterPro" id="IPR000182">
    <property type="entry name" value="GNAT_dom"/>
</dbReference>
<comment type="caution">
    <text evidence="4">The sequence shown here is derived from an EMBL/GenBank/DDBJ whole genome shotgun (WGS) entry which is preliminary data.</text>
</comment>
<feature type="domain" description="N-acetyltransferase" evidence="3">
    <location>
        <begin position="7"/>
        <end position="154"/>
    </location>
</feature>
<dbReference type="RefSeq" id="WP_187255488.1">
    <property type="nucleotide sequence ID" value="NZ_JBHULF010000006.1"/>
</dbReference>
<gene>
    <name evidence="4" type="ORF">BC349_04230</name>
</gene>
<protein>
    <recommendedName>
        <fullName evidence="3">N-acetyltransferase domain-containing protein</fullName>
    </recommendedName>
</protein>
<dbReference type="Pfam" id="PF00583">
    <property type="entry name" value="Acetyltransf_1"/>
    <property type="match status" value="1"/>
</dbReference>
<evidence type="ECO:0000313" key="5">
    <source>
        <dbReference type="Proteomes" id="UP000765802"/>
    </source>
</evidence>
<proteinExistence type="predicted"/>
<evidence type="ECO:0000256" key="2">
    <source>
        <dbReference type="ARBA" id="ARBA00023315"/>
    </source>
</evidence>
<accession>A0ABR7M6B7</accession>
<dbReference type="PANTHER" id="PTHR43420:SF44">
    <property type="entry name" value="ACETYLTRANSFERASE YPEA"/>
    <property type="match status" value="1"/>
</dbReference>
<dbReference type="PANTHER" id="PTHR43420">
    <property type="entry name" value="ACETYLTRANSFERASE"/>
    <property type="match status" value="1"/>
</dbReference>
<dbReference type="CDD" id="cd04301">
    <property type="entry name" value="NAT_SF"/>
    <property type="match status" value="1"/>
</dbReference>
<name>A0ABR7M6B7_9BACT</name>
<dbReference type="Proteomes" id="UP000765802">
    <property type="component" value="Unassembled WGS sequence"/>
</dbReference>
<organism evidence="4 5">
    <name type="scientific">Flavihumibacter stibioxidans</name>
    <dbReference type="NCBI Taxonomy" id="1834163"/>
    <lineage>
        <taxon>Bacteria</taxon>
        <taxon>Pseudomonadati</taxon>
        <taxon>Bacteroidota</taxon>
        <taxon>Chitinophagia</taxon>
        <taxon>Chitinophagales</taxon>
        <taxon>Chitinophagaceae</taxon>
        <taxon>Flavihumibacter</taxon>
    </lineage>
</organism>
<dbReference type="InterPro" id="IPR050680">
    <property type="entry name" value="YpeA/RimI_acetyltransf"/>
</dbReference>